<evidence type="ECO:0000256" key="4">
    <source>
        <dbReference type="ARBA" id="ARBA00022927"/>
    </source>
</evidence>
<dbReference type="PANTHER" id="PTHR13437:SF2">
    <property type="entry name" value="NUCLEOPORIN P58_P45"/>
    <property type="match status" value="1"/>
</dbReference>
<proteinExistence type="predicted"/>
<dbReference type="GO" id="GO:0051028">
    <property type="term" value="P:mRNA transport"/>
    <property type="evidence" value="ECO:0007669"/>
    <property type="project" value="UniProtKB-KW"/>
</dbReference>
<feature type="compositionally biased region" description="Low complexity" evidence="9">
    <location>
        <begin position="505"/>
        <end position="520"/>
    </location>
</feature>
<evidence type="ECO:0000256" key="7">
    <source>
        <dbReference type="ARBA" id="ARBA00023242"/>
    </source>
</evidence>
<dbReference type="Gene3D" id="6.10.140.1350">
    <property type="match status" value="1"/>
</dbReference>
<keyword evidence="5" id="KW-0811">Translocation</keyword>
<evidence type="ECO:0000256" key="8">
    <source>
        <dbReference type="SAM" id="Coils"/>
    </source>
</evidence>
<dbReference type="GO" id="GO:0008139">
    <property type="term" value="F:nuclear localization sequence binding"/>
    <property type="evidence" value="ECO:0007669"/>
    <property type="project" value="InterPro"/>
</dbReference>
<dbReference type="Proteomes" id="UP000634136">
    <property type="component" value="Unassembled WGS sequence"/>
</dbReference>
<evidence type="ECO:0000313" key="11">
    <source>
        <dbReference type="Proteomes" id="UP000634136"/>
    </source>
</evidence>
<feature type="compositionally biased region" description="Low complexity" evidence="9">
    <location>
        <begin position="421"/>
        <end position="436"/>
    </location>
</feature>
<sequence>MIPNNTMSFPLFSNPQQPQQIFLFTRDKTPATYSTKWADLHPDSQRFLLQIEERILEYRDESQRLDQSSRLFDSSVSNEGSESDASHIIKELGGISTAIGRQKNLLQELTSVIKNLLRNTEVAVRSFMMLRPRFLHPSVGNASSATAPSHTPGVTVMPSLSNQPSPTSIVPVLDFFYNGVPKKPSPFLQKTISRFENNLAECRRRIEELEQLLVLDSERKTYNSGSSRLQSLPKVVTNVHDVFVNVAAKVESIHQHINSMKSVYLAEQRHRGEVNNPFVEADRRETARQEASSKRVHPTLHLPANSQPSTQVAGLFSSSGTQGALAAPHTSPLTSNSSGSGLSVFSTPSSAPSSSMPSLFPTPTTSAPVSSLFGSSSATPKTSGFKVSSGSLFGSTPSQFGNTNTAPSFGSVPGGSVFPTPSTSVSSLVGSSSATPKTSRFKVSTSSLLESSSATPKTSRFKESSSSLFGSTPSQFGNANTAPSFGSAPGGSVFPTPSASGSGLSVFSTPSSAPSSSMPSLFPTPTTSAPVSSLVGSSSATPKTSRFKVSTSSLLESSSATPKTSRFKESSSSLFGSTPSQFGNTNTAPSFGSAPGGSVFPTPSASGAATGSGASSASVDTALWVLMHLGFILPCSIPLSSSIRHFQRGTAESIILVIVD</sequence>
<feature type="compositionally biased region" description="Polar residues" evidence="9">
    <location>
        <begin position="304"/>
        <end position="322"/>
    </location>
</feature>
<feature type="region of interest" description="Disordered" evidence="9">
    <location>
        <begin position="421"/>
        <end position="473"/>
    </location>
</feature>
<dbReference type="GO" id="GO:0015031">
    <property type="term" value="P:protein transport"/>
    <property type="evidence" value="ECO:0007669"/>
    <property type="project" value="UniProtKB-KW"/>
</dbReference>
<dbReference type="AlphaFoldDB" id="A0A834SU63"/>
<keyword evidence="2" id="KW-0813">Transport</keyword>
<organism evidence="10 11">
    <name type="scientific">Senna tora</name>
    <dbReference type="NCBI Taxonomy" id="362788"/>
    <lineage>
        <taxon>Eukaryota</taxon>
        <taxon>Viridiplantae</taxon>
        <taxon>Streptophyta</taxon>
        <taxon>Embryophyta</taxon>
        <taxon>Tracheophyta</taxon>
        <taxon>Spermatophyta</taxon>
        <taxon>Magnoliopsida</taxon>
        <taxon>eudicotyledons</taxon>
        <taxon>Gunneridae</taxon>
        <taxon>Pentapetalae</taxon>
        <taxon>rosids</taxon>
        <taxon>fabids</taxon>
        <taxon>Fabales</taxon>
        <taxon>Fabaceae</taxon>
        <taxon>Caesalpinioideae</taxon>
        <taxon>Cassia clade</taxon>
        <taxon>Senna</taxon>
    </lineage>
</organism>
<keyword evidence="4" id="KW-0653">Protein transport</keyword>
<evidence type="ECO:0000256" key="6">
    <source>
        <dbReference type="ARBA" id="ARBA00023132"/>
    </source>
</evidence>
<dbReference type="PANTHER" id="PTHR13437">
    <property type="entry name" value="NUCLEOPORIN P58/P45 NUCLEOPORIN-LIKE PROTEIN 1"/>
    <property type="match status" value="1"/>
</dbReference>
<feature type="compositionally biased region" description="Polar residues" evidence="9">
    <location>
        <begin position="454"/>
        <end position="473"/>
    </location>
</feature>
<reference evidence="10" key="1">
    <citation type="submission" date="2020-09" db="EMBL/GenBank/DDBJ databases">
        <title>Genome-Enabled Discovery of Anthraquinone Biosynthesis in Senna tora.</title>
        <authorList>
            <person name="Kang S.-H."/>
            <person name="Pandey R.P."/>
            <person name="Lee C.-M."/>
            <person name="Sim J.-S."/>
            <person name="Jeong J.-T."/>
            <person name="Choi B.-S."/>
            <person name="Jung M."/>
            <person name="Ginzburg D."/>
            <person name="Zhao K."/>
            <person name="Won S.Y."/>
            <person name="Oh T.-J."/>
            <person name="Yu Y."/>
            <person name="Kim N.-H."/>
            <person name="Lee O.R."/>
            <person name="Lee T.-H."/>
            <person name="Bashyal P."/>
            <person name="Kim T.-S."/>
            <person name="Lee W.-H."/>
            <person name="Kawkins C."/>
            <person name="Kim C.-K."/>
            <person name="Kim J.S."/>
            <person name="Ahn B.O."/>
            <person name="Rhee S.Y."/>
            <person name="Sohng J.K."/>
        </authorList>
    </citation>
    <scope>NUCLEOTIDE SEQUENCE</scope>
    <source>
        <tissue evidence="10">Leaf</tissue>
    </source>
</reference>
<feature type="compositionally biased region" description="Low complexity" evidence="9">
    <location>
        <begin position="444"/>
        <end position="453"/>
    </location>
</feature>
<dbReference type="GO" id="GO:0005643">
    <property type="term" value="C:nuclear pore"/>
    <property type="evidence" value="ECO:0007669"/>
    <property type="project" value="UniProtKB-SubCell"/>
</dbReference>
<evidence type="ECO:0000256" key="2">
    <source>
        <dbReference type="ARBA" id="ARBA00022448"/>
    </source>
</evidence>
<dbReference type="OrthoDB" id="2538017at2759"/>
<protein>
    <submittedName>
        <fullName evidence="10">Nuclear pore complex protein NUP58</fullName>
    </submittedName>
</protein>
<name>A0A834SU63_9FABA</name>
<keyword evidence="3" id="KW-0509">mRNA transport</keyword>
<keyword evidence="6" id="KW-0906">Nuclear pore complex</keyword>
<keyword evidence="11" id="KW-1185">Reference proteome</keyword>
<evidence type="ECO:0000256" key="1">
    <source>
        <dbReference type="ARBA" id="ARBA00004567"/>
    </source>
</evidence>
<feature type="compositionally biased region" description="Low complexity" evidence="9">
    <location>
        <begin position="527"/>
        <end position="542"/>
    </location>
</feature>
<evidence type="ECO:0000256" key="9">
    <source>
        <dbReference type="SAM" id="MobiDB-lite"/>
    </source>
</evidence>
<comment type="caution">
    <text evidence="10">The sequence shown here is derived from an EMBL/GenBank/DDBJ whole genome shotgun (WGS) entry which is preliminary data.</text>
</comment>
<dbReference type="InterPro" id="IPR024882">
    <property type="entry name" value="NUP58/p45/49"/>
</dbReference>
<evidence type="ECO:0000256" key="3">
    <source>
        <dbReference type="ARBA" id="ARBA00022816"/>
    </source>
</evidence>
<evidence type="ECO:0000313" key="10">
    <source>
        <dbReference type="EMBL" id="KAF7809787.1"/>
    </source>
</evidence>
<feature type="region of interest" description="Disordered" evidence="9">
    <location>
        <begin position="275"/>
        <end position="388"/>
    </location>
</feature>
<feature type="compositionally biased region" description="Basic and acidic residues" evidence="9">
    <location>
        <begin position="280"/>
        <end position="293"/>
    </location>
</feature>
<feature type="compositionally biased region" description="Polar residues" evidence="9">
    <location>
        <begin position="560"/>
        <end position="579"/>
    </location>
</feature>
<feature type="coiled-coil region" evidence="8">
    <location>
        <begin position="192"/>
        <end position="219"/>
    </location>
</feature>
<dbReference type="EMBL" id="JAAIUW010000011">
    <property type="protein sequence ID" value="KAF7809787.1"/>
    <property type="molecule type" value="Genomic_DNA"/>
</dbReference>
<feature type="compositionally biased region" description="Low complexity" evidence="9">
    <location>
        <begin position="550"/>
        <end position="559"/>
    </location>
</feature>
<gene>
    <name evidence="10" type="ORF">G2W53_036530</name>
</gene>
<accession>A0A834SU63</accession>
<feature type="compositionally biased region" description="Low complexity" evidence="9">
    <location>
        <begin position="331"/>
        <end position="358"/>
    </location>
</feature>
<keyword evidence="7" id="KW-0539">Nucleus</keyword>
<keyword evidence="8" id="KW-0175">Coiled coil</keyword>
<evidence type="ECO:0000256" key="5">
    <source>
        <dbReference type="ARBA" id="ARBA00023010"/>
    </source>
</evidence>
<dbReference type="GO" id="GO:0017056">
    <property type="term" value="F:structural constituent of nuclear pore"/>
    <property type="evidence" value="ECO:0007669"/>
    <property type="project" value="InterPro"/>
</dbReference>
<feature type="compositionally biased region" description="Polar residues" evidence="9">
    <location>
        <begin position="361"/>
        <end position="388"/>
    </location>
</feature>
<comment type="subcellular location">
    <subcellularLocation>
        <location evidence="1">Nucleus</location>
        <location evidence="1">Nuclear pore complex</location>
    </subcellularLocation>
</comment>
<feature type="region of interest" description="Disordered" evidence="9">
    <location>
        <begin position="496"/>
        <end position="579"/>
    </location>
</feature>